<dbReference type="HOGENOM" id="CLU_045011_9_1_11"/>
<dbReference type="Pfam" id="PF00702">
    <property type="entry name" value="Hydrolase"/>
    <property type="match status" value="1"/>
</dbReference>
<dbReference type="OrthoDB" id="9797415at2"/>
<dbReference type="CDD" id="cd02603">
    <property type="entry name" value="HAD_sEH-N_like"/>
    <property type="match status" value="1"/>
</dbReference>
<dbReference type="eggNOG" id="COG1011">
    <property type="taxonomic scope" value="Bacteria"/>
</dbReference>
<dbReference type="SUPFAM" id="SSF56784">
    <property type="entry name" value="HAD-like"/>
    <property type="match status" value="1"/>
</dbReference>
<dbReference type="PRINTS" id="PR00413">
    <property type="entry name" value="HADHALOGNASE"/>
</dbReference>
<evidence type="ECO:0000313" key="1">
    <source>
        <dbReference type="EMBL" id="AEI12279.1"/>
    </source>
</evidence>
<accession>F8A6C3</accession>
<organism evidence="1 2">
    <name type="scientific">Cellulomonas gilvus (strain ATCC 13127 / NRRL B-14078)</name>
    <name type="common">Cellvibrio gilvus</name>
    <dbReference type="NCBI Taxonomy" id="593907"/>
    <lineage>
        <taxon>Bacteria</taxon>
        <taxon>Bacillati</taxon>
        <taxon>Actinomycetota</taxon>
        <taxon>Actinomycetes</taxon>
        <taxon>Micrococcales</taxon>
        <taxon>Cellulomonadaceae</taxon>
        <taxon>Cellulomonas</taxon>
    </lineage>
</organism>
<dbReference type="PANTHER" id="PTHR43611">
    <property type="entry name" value="ALPHA-D-GLUCOSE 1-PHOSPHATE PHOSPHATASE"/>
    <property type="match status" value="1"/>
</dbReference>
<dbReference type="InterPro" id="IPR023214">
    <property type="entry name" value="HAD_sf"/>
</dbReference>
<gene>
    <name evidence="1" type="ordered locus">Celgi_1772</name>
</gene>
<keyword evidence="2" id="KW-1185">Reference proteome</keyword>
<keyword evidence="1" id="KW-0378">Hydrolase</keyword>
<protein>
    <submittedName>
        <fullName evidence="1">HAD-superfamily hydrolase, subfamily IA, variant 3</fullName>
    </submittedName>
</protein>
<dbReference type="RefSeq" id="WP_013883798.1">
    <property type="nucleotide sequence ID" value="NC_015671.1"/>
</dbReference>
<dbReference type="NCBIfam" id="TIGR01509">
    <property type="entry name" value="HAD-SF-IA-v3"/>
    <property type="match status" value="1"/>
</dbReference>
<dbReference type="GO" id="GO:0016787">
    <property type="term" value="F:hydrolase activity"/>
    <property type="evidence" value="ECO:0007669"/>
    <property type="project" value="UniProtKB-KW"/>
</dbReference>
<evidence type="ECO:0000313" key="2">
    <source>
        <dbReference type="Proteomes" id="UP000000485"/>
    </source>
</evidence>
<reference evidence="2" key="1">
    <citation type="submission" date="2011-04" db="EMBL/GenBank/DDBJ databases">
        <title>Complete sequence of Cellvibrio gilvus ATCC 13127.</title>
        <authorList>
            <person name="Lucas S."/>
            <person name="Han J."/>
            <person name="Lapidus A."/>
            <person name="Cheng J.-F."/>
            <person name="Goodwin L."/>
            <person name="Pitluck S."/>
            <person name="Peters L."/>
            <person name="Munk A."/>
            <person name="Detter J.C."/>
            <person name="Han C."/>
            <person name="Tapia R."/>
            <person name="Land M."/>
            <person name="Hauser L."/>
            <person name="Kyrpides N."/>
            <person name="Ivanova N."/>
            <person name="Ovchinnikova G."/>
            <person name="Pagani I."/>
            <person name="Mead D."/>
            <person name="Brumm P."/>
            <person name="Woyke T."/>
        </authorList>
    </citation>
    <scope>NUCLEOTIDE SEQUENCE [LARGE SCALE GENOMIC DNA]</scope>
    <source>
        <strain evidence="2">ATCC 13127 / NRRL B-14078</strain>
    </source>
</reference>
<dbReference type="STRING" id="593907.Celgi_1772"/>
<dbReference type="EMBL" id="CP002665">
    <property type="protein sequence ID" value="AEI12279.1"/>
    <property type="molecule type" value="Genomic_DNA"/>
</dbReference>
<proteinExistence type="predicted"/>
<dbReference type="Proteomes" id="UP000000485">
    <property type="component" value="Chromosome"/>
</dbReference>
<sequence>MSVRAARDDAPRAVLLDLGDVLVGWDPFGPYAGRMARADVEAMFAQVGFATLNRRADGGTPWADLVAEVAVAAPQHARALELYPRHFADSLTGPVPGSAELVAELHAAGVALYGLTNWSAEHFACAQPAAPAIGLLRGVLVSGEVGMLKPDPAFFRLAIERFGLEPARTVFVDDSPENVAGAAAVGLDAVPFTGADELRRQLCARGLPVRDVTA</sequence>
<dbReference type="PANTHER" id="PTHR43611:SF3">
    <property type="entry name" value="FLAVIN MONONUCLEOTIDE HYDROLASE 1, CHLOROPLATIC"/>
    <property type="match status" value="1"/>
</dbReference>
<dbReference type="InterPro" id="IPR006439">
    <property type="entry name" value="HAD-SF_hydro_IA"/>
</dbReference>
<name>F8A6C3_CELGA</name>
<dbReference type="AlphaFoldDB" id="F8A6C3"/>
<dbReference type="InterPro" id="IPR036412">
    <property type="entry name" value="HAD-like_sf"/>
</dbReference>
<dbReference type="Gene3D" id="3.40.50.1000">
    <property type="entry name" value="HAD superfamily/HAD-like"/>
    <property type="match status" value="1"/>
</dbReference>
<dbReference type="KEGG" id="cga:Celgi_1772"/>